<accession>A0A7W9SU50</accession>
<feature type="region of interest" description="Disordered" evidence="1">
    <location>
        <begin position="1"/>
        <end position="22"/>
    </location>
</feature>
<evidence type="ECO:0000256" key="2">
    <source>
        <dbReference type="SAM" id="Phobius"/>
    </source>
</evidence>
<sequence length="109" mass="12255">MKTDSPEQSLRAAPVPEPIGGLETARERMMGRVRHTYPVGTSLPRRILWRPIGATALASVVAITLFLVWPEPSAEADPLPTEAQMQKFYDQHEVHHAEHFHLLEVGQRP</sequence>
<dbReference type="Proteomes" id="UP000520814">
    <property type="component" value="Unassembled WGS sequence"/>
</dbReference>
<organism evidence="3 4">
    <name type="scientific">Armatimonas rosea</name>
    <dbReference type="NCBI Taxonomy" id="685828"/>
    <lineage>
        <taxon>Bacteria</taxon>
        <taxon>Bacillati</taxon>
        <taxon>Armatimonadota</taxon>
        <taxon>Armatimonadia</taxon>
        <taxon>Armatimonadales</taxon>
        <taxon>Armatimonadaceae</taxon>
        <taxon>Armatimonas</taxon>
    </lineage>
</organism>
<evidence type="ECO:0000313" key="3">
    <source>
        <dbReference type="EMBL" id="MBB6052871.1"/>
    </source>
</evidence>
<comment type="caution">
    <text evidence="3">The sequence shown here is derived from an EMBL/GenBank/DDBJ whole genome shotgun (WGS) entry which is preliminary data.</text>
</comment>
<dbReference type="AlphaFoldDB" id="A0A7W9SU50"/>
<protein>
    <submittedName>
        <fullName evidence="3">Uncharacterized protein</fullName>
    </submittedName>
</protein>
<proteinExistence type="predicted"/>
<evidence type="ECO:0000313" key="4">
    <source>
        <dbReference type="Proteomes" id="UP000520814"/>
    </source>
</evidence>
<keyword evidence="2" id="KW-0472">Membrane</keyword>
<keyword evidence="4" id="KW-1185">Reference proteome</keyword>
<feature type="transmembrane region" description="Helical" evidence="2">
    <location>
        <begin position="47"/>
        <end position="69"/>
    </location>
</feature>
<dbReference type="RefSeq" id="WP_184202577.1">
    <property type="nucleotide sequence ID" value="NZ_JACHGW010000004.1"/>
</dbReference>
<keyword evidence="2" id="KW-0812">Transmembrane</keyword>
<keyword evidence="2" id="KW-1133">Transmembrane helix</keyword>
<name>A0A7W9SU50_ARMRO</name>
<reference evidence="3 4" key="1">
    <citation type="submission" date="2020-08" db="EMBL/GenBank/DDBJ databases">
        <title>Genomic Encyclopedia of Type Strains, Phase IV (KMG-IV): sequencing the most valuable type-strain genomes for metagenomic binning, comparative biology and taxonomic classification.</title>
        <authorList>
            <person name="Goeker M."/>
        </authorList>
    </citation>
    <scope>NUCLEOTIDE SEQUENCE [LARGE SCALE GENOMIC DNA]</scope>
    <source>
        <strain evidence="3 4">DSM 23562</strain>
    </source>
</reference>
<evidence type="ECO:0000256" key="1">
    <source>
        <dbReference type="SAM" id="MobiDB-lite"/>
    </source>
</evidence>
<dbReference type="EMBL" id="JACHGW010000004">
    <property type="protein sequence ID" value="MBB6052871.1"/>
    <property type="molecule type" value="Genomic_DNA"/>
</dbReference>
<gene>
    <name evidence="3" type="ORF">HNQ39_004692</name>
</gene>